<keyword evidence="3" id="KW-1185">Reference proteome</keyword>
<dbReference type="Proteomes" id="UP001209701">
    <property type="component" value="Unassembled WGS sequence"/>
</dbReference>
<keyword evidence="1" id="KW-0472">Membrane</keyword>
<reference evidence="2 3" key="1">
    <citation type="submission" date="2021-11" db="EMBL/GenBank/DDBJ databases">
        <authorList>
            <person name="Liang Q."/>
            <person name="Mou H."/>
            <person name="Liu Z."/>
        </authorList>
    </citation>
    <scope>NUCLEOTIDE SEQUENCE [LARGE SCALE GENOMIC DNA]</scope>
    <source>
        <strain evidence="2 3">CHU3</strain>
    </source>
</reference>
<name>A0ABT2YMX4_9BURK</name>
<feature type="non-terminal residue" evidence="2">
    <location>
        <position position="69"/>
    </location>
</feature>
<keyword evidence="1" id="KW-1133">Transmembrane helix</keyword>
<dbReference type="InterPro" id="IPR043428">
    <property type="entry name" value="LivM-like"/>
</dbReference>
<keyword evidence="2" id="KW-0067">ATP-binding</keyword>
<evidence type="ECO:0000256" key="1">
    <source>
        <dbReference type="SAM" id="Phobius"/>
    </source>
</evidence>
<dbReference type="GO" id="GO:0005524">
    <property type="term" value="F:ATP binding"/>
    <property type="evidence" value="ECO:0007669"/>
    <property type="project" value="UniProtKB-KW"/>
</dbReference>
<protein>
    <submittedName>
        <fullName evidence="2">ABC transporter ATP-binding protein</fullName>
    </submittedName>
</protein>
<comment type="caution">
    <text evidence="2">The sequence shown here is derived from an EMBL/GenBank/DDBJ whole genome shotgun (WGS) entry which is preliminary data.</text>
</comment>
<accession>A0ABT2YMX4</accession>
<evidence type="ECO:0000313" key="3">
    <source>
        <dbReference type="Proteomes" id="UP001209701"/>
    </source>
</evidence>
<keyword evidence="2" id="KW-0547">Nucleotide-binding</keyword>
<dbReference type="EMBL" id="JAJIRN010000036">
    <property type="protein sequence ID" value="MCV2371420.1"/>
    <property type="molecule type" value="Genomic_DNA"/>
</dbReference>
<organism evidence="2 3">
    <name type="scientific">Roseateles oligotrophus</name>
    <dbReference type="NCBI Taxonomy" id="1769250"/>
    <lineage>
        <taxon>Bacteria</taxon>
        <taxon>Pseudomonadati</taxon>
        <taxon>Pseudomonadota</taxon>
        <taxon>Betaproteobacteria</taxon>
        <taxon>Burkholderiales</taxon>
        <taxon>Sphaerotilaceae</taxon>
        <taxon>Roseateles</taxon>
    </lineage>
</organism>
<dbReference type="PANTHER" id="PTHR30482:SF10">
    <property type="entry name" value="HIGH-AFFINITY BRANCHED-CHAIN AMINO ACID TRANSPORT PROTEIN BRAE"/>
    <property type="match status" value="1"/>
</dbReference>
<dbReference type="PANTHER" id="PTHR30482">
    <property type="entry name" value="HIGH-AFFINITY BRANCHED-CHAIN AMINO ACID TRANSPORT SYSTEM PERMEASE"/>
    <property type="match status" value="1"/>
</dbReference>
<feature type="transmembrane region" description="Helical" evidence="1">
    <location>
        <begin position="42"/>
        <end position="67"/>
    </location>
</feature>
<sequence>MQSKQSNKVFVFLLAAVGLLLVPLFAQQFGNGPVRIIDLALLYVLLALGLNIVVGYAGLLDLGYVAFYA</sequence>
<evidence type="ECO:0000313" key="2">
    <source>
        <dbReference type="EMBL" id="MCV2371420.1"/>
    </source>
</evidence>
<gene>
    <name evidence="2" type="ORF">LNV07_25315</name>
</gene>
<keyword evidence="1" id="KW-0812">Transmembrane</keyword>
<proteinExistence type="predicted"/>